<dbReference type="PANTHER" id="PTHR43246">
    <property type="entry name" value="PEPTIDYL-PROLYL CIS-TRANS ISOMERASE CYP38, CHLOROPLASTIC"/>
    <property type="match status" value="1"/>
</dbReference>
<dbReference type="SUPFAM" id="SSF101112">
    <property type="entry name" value="Oxygen-evolving enhancer protein 3"/>
    <property type="match status" value="1"/>
</dbReference>
<evidence type="ECO:0000313" key="8">
    <source>
        <dbReference type="EMBL" id="BAC08372.1"/>
    </source>
</evidence>
<dbReference type="GO" id="GO:0003755">
    <property type="term" value="F:peptidyl-prolyl cis-trans isomerase activity"/>
    <property type="evidence" value="ECO:0007669"/>
    <property type="project" value="UniProtKB-KW"/>
</dbReference>
<dbReference type="Pfam" id="PF21329">
    <property type="entry name" value="CYP38_PsbQ-like"/>
    <property type="match status" value="1"/>
</dbReference>
<dbReference type="RefSeq" id="WP_011056664.1">
    <property type="nucleotide sequence ID" value="NC_004113.1"/>
</dbReference>
<proteinExistence type="predicted"/>
<dbReference type="Gene3D" id="2.40.100.10">
    <property type="entry name" value="Cyclophilin-like"/>
    <property type="match status" value="1"/>
</dbReference>
<dbReference type="EnsemblBacteria" id="BAC08372">
    <property type="protein sequence ID" value="BAC08372"/>
    <property type="gene ID" value="BAC08372"/>
</dbReference>
<keyword evidence="9" id="KW-1185">Reference proteome</keyword>
<sequence length="392" mass="43449">MKSSPLEGDRLVRYTEGRQSWEETVKRRKRWLAVLVILLCCWGTFLLPPLAIALPVAPPLIAALPQGNAITDPKALLRWALPIDNPTVRELQKDLEQISFWVRGKQWSKIVSNISKAKTIIRDRTADLLQSIPAEKQEAAKTLLAELETSLDTLQEAAKAKDRSQLLPAKAAALDKVGELEAMMVQNFSYTPPKGYEHLPRLLGRATVEMETTKGKLTIVVDGYSAPLTAGNFVDLVQRHFYDGLPFTRAEESYVLQAGDPPGPEVGFIDPKTNQYRAIPLEILVEGDKYPLYGITLEDAGRYLEHPVLPFSAYGTVALARPNDDPNGGSSQFFFLLFEPELTPAGLNLLDGRYAVFGYVVEGEETLRQLRQGDKILSAKVVDGLENLVQPA</sequence>
<dbReference type="PATRIC" id="fig|197221.4.peg.863"/>
<accession>Q8DKN8</accession>
<dbReference type="SUPFAM" id="SSF50891">
    <property type="entry name" value="Cyclophilin-like"/>
    <property type="match status" value="1"/>
</dbReference>
<keyword evidence="6" id="KW-0812">Transmembrane</keyword>
<feature type="coiled-coil region" evidence="5">
    <location>
        <begin position="137"/>
        <end position="164"/>
    </location>
</feature>
<organism evidence="8 9">
    <name type="scientific">Thermosynechococcus vestitus (strain NIES-2133 / IAM M-273 / BP-1)</name>
    <dbReference type="NCBI Taxonomy" id="197221"/>
    <lineage>
        <taxon>Bacteria</taxon>
        <taxon>Bacillati</taxon>
        <taxon>Cyanobacteriota</taxon>
        <taxon>Cyanophyceae</taxon>
        <taxon>Acaryochloridales</taxon>
        <taxon>Thermosynechococcaceae</taxon>
        <taxon>Thermosynechococcus</taxon>
    </lineage>
</organism>
<evidence type="ECO:0000313" key="9">
    <source>
        <dbReference type="Proteomes" id="UP000000440"/>
    </source>
</evidence>
<dbReference type="InterPro" id="IPR023222">
    <property type="entry name" value="PsbQ-like_dom_sf"/>
</dbReference>
<dbReference type="InterPro" id="IPR048563">
    <property type="entry name" value="CYP38_PsbQ-like"/>
</dbReference>
<dbReference type="PROSITE" id="PS50072">
    <property type="entry name" value="CSA_PPIASE_2"/>
    <property type="match status" value="1"/>
</dbReference>
<dbReference type="Pfam" id="PF00160">
    <property type="entry name" value="Pro_isomerase"/>
    <property type="match status" value="1"/>
</dbReference>
<keyword evidence="6" id="KW-1133">Transmembrane helix</keyword>
<dbReference type="InterPro" id="IPR044665">
    <property type="entry name" value="E_coli_cyclophilin_A-like"/>
</dbReference>
<feature type="domain" description="PPIase cyclophilin-type" evidence="7">
    <location>
        <begin position="215"/>
        <end position="372"/>
    </location>
</feature>
<keyword evidence="6" id="KW-0472">Membrane</keyword>
<evidence type="ECO:0000256" key="2">
    <source>
        <dbReference type="ARBA" id="ARBA00023078"/>
    </source>
</evidence>
<dbReference type="AlphaFoldDB" id="Q8DKN8"/>
<keyword evidence="4 8" id="KW-0413">Isomerase</keyword>
<dbReference type="STRING" id="197221.gene:10747412"/>
<dbReference type="eggNOG" id="COG0652">
    <property type="taxonomic scope" value="Bacteria"/>
</dbReference>
<keyword evidence="2" id="KW-0793">Thylakoid</keyword>
<dbReference type="Proteomes" id="UP000000440">
    <property type="component" value="Chromosome"/>
</dbReference>
<gene>
    <name evidence="8" type="ordered locus">tlr0821</name>
</gene>
<feature type="transmembrane region" description="Helical" evidence="6">
    <location>
        <begin position="31"/>
        <end position="54"/>
    </location>
</feature>
<keyword evidence="5" id="KW-0175">Coiled coil</keyword>
<reference evidence="8 9" key="1">
    <citation type="journal article" date="2002" name="DNA Res.">
        <title>Complete genome structure of the thermophilic cyanobacterium Thermosynechococcus elongatus BP-1.</title>
        <authorList>
            <person name="Nakamura Y."/>
            <person name="Kaneko T."/>
            <person name="Sato S."/>
            <person name="Ikeuchi M."/>
            <person name="Katoh H."/>
            <person name="Sasamoto S."/>
            <person name="Watanabe A."/>
            <person name="Iriguchi M."/>
            <person name="Kawashima K."/>
            <person name="Kimura T."/>
            <person name="Kishida Y."/>
            <person name="Kiyokawa C."/>
            <person name="Kohara M."/>
            <person name="Matsumoto M."/>
            <person name="Matsuno A."/>
            <person name="Nakazaki N."/>
            <person name="Shimpo S."/>
            <person name="Sugimoto M."/>
            <person name="Takeuchi C."/>
            <person name="Yamada M."/>
            <person name="Tabata S."/>
        </authorList>
    </citation>
    <scope>NUCLEOTIDE SEQUENCE [LARGE SCALE GENOMIC DNA]</scope>
    <source>
        <strain evidence="9">IAM M-273 / NIES-2133 / BP-1</strain>
    </source>
</reference>
<evidence type="ECO:0000256" key="4">
    <source>
        <dbReference type="ARBA" id="ARBA00023235"/>
    </source>
</evidence>
<evidence type="ECO:0000256" key="5">
    <source>
        <dbReference type="SAM" id="Coils"/>
    </source>
</evidence>
<protein>
    <recommendedName>
        <fullName evidence="1">peptidylprolyl isomerase</fullName>
        <ecNumber evidence="1">5.2.1.8</ecNumber>
    </recommendedName>
</protein>
<dbReference type="KEGG" id="tel:tlr0821"/>
<evidence type="ECO:0000256" key="6">
    <source>
        <dbReference type="SAM" id="Phobius"/>
    </source>
</evidence>
<dbReference type="InterPro" id="IPR002130">
    <property type="entry name" value="Cyclophilin-type_PPIase_dom"/>
</dbReference>
<dbReference type="CDD" id="cd01924">
    <property type="entry name" value="cyclophilin_TLP40_like"/>
    <property type="match status" value="1"/>
</dbReference>
<dbReference type="EC" id="5.2.1.8" evidence="1"/>
<evidence type="ECO:0000256" key="3">
    <source>
        <dbReference type="ARBA" id="ARBA00023110"/>
    </source>
</evidence>
<dbReference type="InterPro" id="IPR029000">
    <property type="entry name" value="Cyclophilin-like_dom_sf"/>
</dbReference>
<name>Q8DKN8_THEVB</name>
<dbReference type="EMBL" id="BA000039">
    <property type="protein sequence ID" value="BAC08372.1"/>
    <property type="molecule type" value="Genomic_DNA"/>
</dbReference>
<dbReference type="Gene3D" id="1.20.120.290">
    <property type="entry name" value="Oxygen-evolving enhancer protein 3 (PsbQ), four-helix up-down bundle"/>
    <property type="match status" value="1"/>
</dbReference>
<evidence type="ECO:0000256" key="1">
    <source>
        <dbReference type="ARBA" id="ARBA00013194"/>
    </source>
</evidence>
<evidence type="ECO:0000259" key="7">
    <source>
        <dbReference type="PROSITE" id="PS50072"/>
    </source>
</evidence>
<keyword evidence="3" id="KW-0697">Rotamase</keyword>